<dbReference type="Proteomes" id="UP000635606">
    <property type="component" value="Unassembled WGS sequence"/>
</dbReference>
<name>A0A8J4EGR9_9ACTN</name>
<reference evidence="2" key="1">
    <citation type="submission" date="2021-01" db="EMBL/GenBank/DDBJ databases">
        <title>Whole genome shotgun sequence of Virgisporangium ochraceum NBRC 16418.</title>
        <authorList>
            <person name="Komaki H."/>
            <person name="Tamura T."/>
        </authorList>
    </citation>
    <scope>NUCLEOTIDE SEQUENCE</scope>
    <source>
        <strain evidence="2">NBRC 16418</strain>
    </source>
</reference>
<dbReference type="EMBL" id="BOPH01000130">
    <property type="protein sequence ID" value="GIJ74169.1"/>
    <property type="molecule type" value="Genomic_DNA"/>
</dbReference>
<organism evidence="2 3">
    <name type="scientific">Virgisporangium ochraceum</name>
    <dbReference type="NCBI Taxonomy" id="65505"/>
    <lineage>
        <taxon>Bacteria</taxon>
        <taxon>Bacillati</taxon>
        <taxon>Actinomycetota</taxon>
        <taxon>Actinomycetes</taxon>
        <taxon>Micromonosporales</taxon>
        <taxon>Micromonosporaceae</taxon>
        <taxon>Virgisporangium</taxon>
    </lineage>
</organism>
<dbReference type="SUPFAM" id="SSF46785">
    <property type="entry name" value="Winged helix' DNA-binding domain"/>
    <property type="match status" value="1"/>
</dbReference>
<feature type="compositionally biased region" description="Basic and acidic residues" evidence="1">
    <location>
        <begin position="10"/>
        <end position="20"/>
    </location>
</feature>
<sequence length="372" mass="38247">MDVGPQQRPAEPESTNRDTRYSGSHFRHSYGRQFAMSENTTTNETAAETVARVLAEHPDGVTTRALAKAAHLGQSTVQNALTAMEAAGSATRNPGPPDGNRKVADVWTSATPTTGDTDEVPDEITAAPDAEPSGQPADETASAETAPDEATPDGSTPDEATPADAPVSGAPVGSADHFKIVMVAGVLGDHPDGVSAADVADESGLRAAIVGRVLAAMELAGAAVRKPAAEGDETGPELWLRGEADLTTVSLVAVPTWTECPTCGHRTRVRNGVPVRRGAGGAPGQNSDGQPTLGKNGLRTIVRDFLNAHPGHEFTATTIAKEINRSGGAIRNALDKLHLAGEAVLVTDAPMTYTAARTTATDAGSDSDDSAE</sequence>
<dbReference type="InterPro" id="IPR036390">
    <property type="entry name" value="WH_DNA-bd_sf"/>
</dbReference>
<dbReference type="AlphaFoldDB" id="A0A8J4EGR9"/>
<gene>
    <name evidence="2" type="ORF">Voc01_090860</name>
</gene>
<dbReference type="Gene3D" id="1.10.10.10">
    <property type="entry name" value="Winged helix-like DNA-binding domain superfamily/Winged helix DNA-binding domain"/>
    <property type="match status" value="1"/>
</dbReference>
<evidence type="ECO:0000313" key="3">
    <source>
        <dbReference type="Proteomes" id="UP000635606"/>
    </source>
</evidence>
<feature type="region of interest" description="Disordered" evidence="1">
    <location>
        <begin position="1"/>
        <end position="25"/>
    </location>
</feature>
<comment type="caution">
    <text evidence="2">The sequence shown here is derived from an EMBL/GenBank/DDBJ whole genome shotgun (WGS) entry which is preliminary data.</text>
</comment>
<protein>
    <recommendedName>
        <fullName evidence="4">HTH iclR-type domain-containing protein</fullName>
    </recommendedName>
</protein>
<keyword evidence="3" id="KW-1185">Reference proteome</keyword>
<evidence type="ECO:0008006" key="4">
    <source>
        <dbReference type="Google" id="ProtNLM"/>
    </source>
</evidence>
<accession>A0A8J4EGR9</accession>
<dbReference type="RefSeq" id="WP_203933971.1">
    <property type="nucleotide sequence ID" value="NZ_BOPH01000130.1"/>
</dbReference>
<evidence type="ECO:0000256" key="1">
    <source>
        <dbReference type="SAM" id="MobiDB-lite"/>
    </source>
</evidence>
<dbReference type="InterPro" id="IPR036388">
    <property type="entry name" value="WH-like_DNA-bd_sf"/>
</dbReference>
<proteinExistence type="predicted"/>
<feature type="region of interest" description="Disordered" evidence="1">
    <location>
        <begin position="109"/>
        <end position="171"/>
    </location>
</feature>
<feature type="region of interest" description="Disordered" evidence="1">
    <location>
        <begin position="272"/>
        <end position="296"/>
    </location>
</feature>
<evidence type="ECO:0000313" key="2">
    <source>
        <dbReference type="EMBL" id="GIJ74169.1"/>
    </source>
</evidence>